<proteinExistence type="predicted"/>
<reference evidence="1 3" key="1">
    <citation type="submission" date="2015-03" db="EMBL/GenBank/DDBJ databases">
        <authorList>
            <person name="Hassan Y.I."/>
            <person name="Lepp D."/>
            <person name="Zhou T."/>
        </authorList>
    </citation>
    <scope>NUCLEOTIDE SEQUENCE [LARGE SCALE GENOMIC DNA]</scope>
    <source>
        <strain evidence="1 3">DSM 17137</strain>
    </source>
</reference>
<dbReference type="EMBL" id="LAJF01000059">
    <property type="protein sequence ID" value="KKB85256.1"/>
    <property type="molecule type" value="Genomic_DNA"/>
</dbReference>
<dbReference type="OrthoDB" id="7948219at2"/>
<dbReference type="Proteomes" id="UP000033608">
    <property type="component" value="Unassembled WGS sequence"/>
</dbReference>
<reference evidence="2 4" key="2">
    <citation type="submission" date="2016-11" db="EMBL/GenBank/DDBJ databases">
        <authorList>
            <person name="Jaros S."/>
            <person name="Januszkiewicz K."/>
            <person name="Wedrychowicz H."/>
        </authorList>
    </citation>
    <scope>NUCLEOTIDE SEQUENCE [LARGE SCALE GENOMIC DNA]</scope>
    <source>
        <strain evidence="2 4">DSM 17137</strain>
    </source>
</reference>
<gene>
    <name evidence="2" type="ORF">SAMN02745223_03761</name>
    <name evidence="1" type="ORF">VW29_06800</name>
</gene>
<dbReference type="PATRIC" id="fig|1121477.3.peg.2448"/>
<protein>
    <submittedName>
        <fullName evidence="1">Uncharacterized protein</fullName>
    </submittedName>
</protein>
<name>A0A0F5LSJ6_9HYPH</name>
<organism evidence="1 3">
    <name type="scientific">Devosia limi DSM 17137</name>
    <dbReference type="NCBI Taxonomy" id="1121477"/>
    <lineage>
        <taxon>Bacteria</taxon>
        <taxon>Pseudomonadati</taxon>
        <taxon>Pseudomonadota</taxon>
        <taxon>Alphaproteobacteria</taxon>
        <taxon>Hyphomicrobiales</taxon>
        <taxon>Devosiaceae</taxon>
        <taxon>Devosia</taxon>
    </lineage>
</organism>
<keyword evidence="3" id="KW-1185">Reference proteome</keyword>
<dbReference type="AlphaFoldDB" id="A0A0F5LSJ6"/>
<dbReference type="Proteomes" id="UP000184533">
    <property type="component" value="Unassembled WGS sequence"/>
</dbReference>
<evidence type="ECO:0000313" key="2">
    <source>
        <dbReference type="EMBL" id="SHF87561.1"/>
    </source>
</evidence>
<accession>A0A0F5LSJ6</accession>
<sequence>MAFLSDNKVVAPAFIRPVSWQGRSGRSYGLVGESLDQFAMAERDLYIIAKGSHVLWVGSTGELVGDPMSRTRFRLALDCADRVFRCLTPGADAERMATIWDLEGAEPVSEVQAA</sequence>
<evidence type="ECO:0000313" key="3">
    <source>
        <dbReference type="Proteomes" id="UP000033608"/>
    </source>
</evidence>
<evidence type="ECO:0000313" key="4">
    <source>
        <dbReference type="Proteomes" id="UP000184533"/>
    </source>
</evidence>
<dbReference type="RefSeq" id="WP_046134562.1">
    <property type="nucleotide sequence ID" value="NZ_FQVC01000016.1"/>
</dbReference>
<evidence type="ECO:0000313" key="1">
    <source>
        <dbReference type="EMBL" id="KKB85256.1"/>
    </source>
</evidence>
<dbReference type="EMBL" id="FQVC01000016">
    <property type="protein sequence ID" value="SHF87561.1"/>
    <property type="molecule type" value="Genomic_DNA"/>
</dbReference>